<protein>
    <recommendedName>
        <fullName evidence="5">Peptidase M20</fullName>
    </recommendedName>
</protein>
<evidence type="ECO:0000313" key="2">
    <source>
        <dbReference type="EMBL" id="WAK64142.1"/>
    </source>
</evidence>
<evidence type="ECO:0000313" key="4">
    <source>
        <dbReference type="Proteomes" id="UP001209889"/>
    </source>
</evidence>
<evidence type="ECO:0000313" key="3">
    <source>
        <dbReference type="Proteomes" id="UP001156410"/>
    </source>
</evidence>
<keyword evidence="4" id="KW-1185">Reference proteome</keyword>
<reference evidence="2" key="2">
    <citation type="submission" date="2022-11" db="EMBL/GenBank/DDBJ databases">
        <authorList>
            <person name="Johnson J.D."/>
        </authorList>
    </citation>
    <scope>NUCLEOTIDE SEQUENCE</scope>
    <source>
        <strain evidence="1">E28</strain>
        <strain evidence="2">E37</strain>
    </source>
</reference>
<dbReference type="Proteomes" id="UP001156410">
    <property type="component" value="Chromosome"/>
</dbReference>
<dbReference type="AlphaFoldDB" id="A0AA47FDS3"/>
<proteinExistence type="predicted"/>
<evidence type="ECO:0000313" key="1">
    <source>
        <dbReference type="EMBL" id="MCW8677183.1"/>
    </source>
</evidence>
<accession>A0AA47FDS3</accession>
<reference evidence="2" key="1">
    <citation type="submission" date="2022-11" db="EMBL/GenBank/DDBJ databases">
        <title>Streptococcus macedonicus and Acinetobacter baumannii: co-inhabitants of the cheese production environment.</title>
        <authorList>
            <person name="Johnson J."/>
        </authorList>
    </citation>
    <scope>NUCLEOTIDE SEQUENCE</scope>
    <source>
        <strain evidence="2">E37</strain>
    </source>
</reference>
<name>A0AA47FDS3_STRMC</name>
<reference evidence="1" key="3">
    <citation type="submission" date="2024-05" db="EMBL/GenBank/DDBJ databases">
        <title>Streptococcus macedonicus and Acinetobacter baumannii: co-inhabitants of the cheese production environment.</title>
        <authorList>
            <person name="Johnson J."/>
            <person name="Curtin C."/>
            <person name="Waite-Cusic J."/>
        </authorList>
    </citation>
    <scope>NUCLEOTIDE SEQUENCE</scope>
    <source>
        <strain evidence="1">E28</strain>
    </source>
</reference>
<dbReference type="Proteomes" id="UP001209889">
    <property type="component" value="Unassembled WGS sequence"/>
</dbReference>
<dbReference type="EMBL" id="CP113440">
    <property type="protein sequence ID" value="WAK64142.1"/>
    <property type="molecule type" value="Genomic_DNA"/>
</dbReference>
<sequence length="83" mass="9601">MSDSSYLAMRETTEDINKLKANFPLMDSIYPLPVDTIKILDIPAVDLSVYGIGAHTWKERIYKPYSYHTLPKVIRSFIEHLTK</sequence>
<evidence type="ECO:0008006" key="5">
    <source>
        <dbReference type="Google" id="ProtNLM"/>
    </source>
</evidence>
<organism evidence="2 3">
    <name type="scientific">Streptococcus macedonicus</name>
    <name type="common">Streptococcus gallolyticus macedonicus</name>
    <dbReference type="NCBI Taxonomy" id="59310"/>
    <lineage>
        <taxon>Bacteria</taxon>
        <taxon>Bacillati</taxon>
        <taxon>Bacillota</taxon>
        <taxon>Bacilli</taxon>
        <taxon>Lactobacillales</taxon>
        <taxon>Streptococcaceae</taxon>
        <taxon>Streptococcus</taxon>
    </lineage>
</organism>
<dbReference type="EMBL" id="JAPHJC010000003">
    <property type="protein sequence ID" value="MCW8677183.1"/>
    <property type="molecule type" value="Genomic_DNA"/>
</dbReference>
<gene>
    <name evidence="2" type="ORF">OQG81_04730</name>
    <name evidence="1" type="ORF">OQH01_01140</name>
</gene>